<evidence type="ECO:0000256" key="1">
    <source>
        <dbReference type="ARBA" id="ARBA00004478"/>
    </source>
</evidence>
<comment type="subcellular location">
    <subcellularLocation>
        <location evidence="1">Plastid</location>
        <location evidence="1">Chloroplast inner membrane</location>
        <topology evidence="1">Multi-pass membrane protein</topology>
    </subcellularLocation>
    <subcellularLocation>
        <location evidence="7">Plastid</location>
        <location evidence="7">Chloroplast membrane</location>
        <topology evidence="7">Multi-pass membrane protein</topology>
    </subcellularLocation>
</comment>
<comment type="similarity">
    <text evidence="2 7">Belongs to the Tic20 family.</text>
</comment>
<keyword evidence="4" id="KW-1001">Plastid inner membrane</keyword>
<reference evidence="9" key="1">
    <citation type="journal article" date="2021" name="Nat. Commun.">
        <title>Genomic analyses provide insights into spinach domestication and the genetic basis of agronomic traits.</title>
        <authorList>
            <person name="Cai X."/>
            <person name="Sun X."/>
            <person name="Xu C."/>
            <person name="Sun H."/>
            <person name="Wang X."/>
            <person name="Ge C."/>
            <person name="Zhang Z."/>
            <person name="Wang Q."/>
            <person name="Fei Z."/>
            <person name="Jiao C."/>
            <person name="Wang Q."/>
        </authorList>
    </citation>
    <scope>NUCLEOTIDE SEQUENCE [LARGE SCALE GENOMIC DNA]</scope>
    <source>
        <strain evidence="9">cv. Varoflay</strain>
    </source>
</reference>
<evidence type="ECO:0000256" key="4">
    <source>
        <dbReference type="ARBA" id="ARBA00022780"/>
    </source>
</evidence>
<keyword evidence="7" id="KW-0934">Plastid</keyword>
<dbReference type="RefSeq" id="XP_021857421.1">
    <property type="nucleotide sequence ID" value="XM_022001729.2"/>
</dbReference>
<evidence type="ECO:0000256" key="5">
    <source>
        <dbReference type="ARBA" id="ARBA00022989"/>
    </source>
</evidence>
<organism evidence="9 10">
    <name type="scientific">Spinacia oleracea</name>
    <name type="common">Spinach</name>
    <dbReference type="NCBI Taxonomy" id="3562"/>
    <lineage>
        <taxon>Eukaryota</taxon>
        <taxon>Viridiplantae</taxon>
        <taxon>Streptophyta</taxon>
        <taxon>Embryophyta</taxon>
        <taxon>Tracheophyta</taxon>
        <taxon>Spermatophyta</taxon>
        <taxon>Magnoliopsida</taxon>
        <taxon>eudicotyledons</taxon>
        <taxon>Gunneridae</taxon>
        <taxon>Pentapetalae</taxon>
        <taxon>Caryophyllales</taxon>
        <taxon>Chenopodiaceae</taxon>
        <taxon>Chenopodioideae</taxon>
        <taxon>Anserineae</taxon>
        <taxon>Spinacia</taxon>
    </lineage>
</organism>
<name>A0A9R0IXL7_SPIOL</name>
<evidence type="ECO:0000256" key="2">
    <source>
        <dbReference type="ARBA" id="ARBA00009596"/>
    </source>
</evidence>
<evidence type="ECO:0000256" key="6">
    <source>
        <dbReference type="ARBA" id="ARBA00023136"/>
    </source>
</evidence>
<keyword evidence="9" id="KW-1185">Reference proteome</keyword>
<dbReference type="GO" id="GO:0045037">
    <property type="term" value="P:protein import into chloroplast stroma"/>
    <property type="evidence" value="ECO:0000318"/>
    <property type="project" value="GO_Central"/>
</dbReference>
<evidence type="ECO:0000256" key="3">
    <source>
        <dbReference type="ARBA" id="ARBA00022692"/>
    </source>
</evidence>
<evidence type="ECO:0000256" key="8">
    <source>
        <dbReference type="SAM" id="MobiDB-lite"/>
    </source>
</evidence>
<dbReference type="GeneID" id="110796653"/>
<dbReference type="KEGG" id="soe:110796653"/>
<dbReference type="InterPro" id="IPR005691">
    <property type="entry name" value="Tic20"/>
</dbReference>
<dbReference type="OrthoDB" id="414558at2759"/>
<feature type="transmembrane region" description="Helical" evidence="7">
    <location>
        <begin position="188"/>
        <end position="206"/>
    </location>
</feature>
<comment type="caution">
    <text evidence="7">Lacks conserved residue(s) required for the propagation of feature annotation.</text>
</comment>
<keyword evidence="5 7" id="KW-1133">Transmembrane helix</keyword>
<comment type="function">
    <text evidence="7">Involved in protein precursor import into chloroplasts.</text>
</comment>
<keyword evidence="6 7" id="KW-0472">Membrane</keyword>
<evidence type="ECO:0000313" key="9">
    <source>
        <dbReference type="Proteomes" id="UP000813463"/>
    </source>
</evidence>
<feature type="transmembrane region" description="Helical" evidence="7">
    <location>
        <begin position="118"/>
        <end position="137"/>
    </location>
</feature>
<reference evidence="10" key="2">
    <citation type="submission" date="2025-08" db="UniProtKB">
        <authorList>
            <consortium name="RefSeq"/>
        </authorList>
    </citation>
    <scope>IDENTIFICATION</scope>
    <source>
        <tissue evidence="10">Leaf</tissue>
    </source>
</reference>
<keyword evidence="3 7" id="KW-0812">Transmembrane</keyword>
<dbReference type="GO" id="GO:0009706">
    <property type="term" value="C:chloroplast inner membrane"/>
    <property type="evidence" value="ECO:0000318"/>
    <property type="project" value="GO_Central"/>
</dbReference>
<dbReference type="Pfam" id="PF16166">
    <property type="entry name" value="TIC20"/>
    <property type="match status" value="1"/>
</dbReference>
<accession>A0A9R0IXL7</accession>
<protein>
    <recommendedName>
        <fullName evidence="7">Protein TIC 20</fullName>
    </recommendedName>
</protein>
<gene>
    <name evidence="10" type="primary">LOC110796653</name>
</gene>
<keyword evidence="7" id="KW-0150">Chloroplast</keyword>
<dbReference type="Proteomes" id="UP000813463">
    <property type="component" value="Chromosome 4"/>
</dbReference>
<feature type="region of interest" description="Disordered" evidence="8">
    <location>
        <begin position="44"/>
        <end position="66"/>
    </location>
</feature>
<proteinExistence type="inferred from homology"/>
<evidence type="ECO:0000313" key="10">
    <source>
        <dbReference type="RefSeq" id="XP_021857421.1"/>
    </source>
</evidence>
<dbReference type="AlphaFoldDB" id="A0A9R0IXL7"/>
<dbReference type="PANTHER" id="PTHR33510:SF5">
    <property type="entry name" value="PROTEIN TIC 20-II, CHLOROPLASTIC"/>
    <property type="match status" value="1"/>
</dbReference>
<dbReference type="GO" id="GO:0008320">
    <property type="term" value="F:protein transmembrane transporter activity"/>
    <property type="evidence" value="ECO:0000318"/>
    <property type="project" value="GO_Central"/>
</dbReference>
<evidence type="ECO:0000256" key="7">
    <source>
        <dbReference type="RuleBase" id="RU367003"/>
    </source>
</evidence>
<feature type="transmembrane region" description="Helical" evidence="7">
    <location>
        <begin position="149"/>
        <end position="167"/>
    </location>
</feature>
<sequence>MASIPLLRLSHLPITTATTTTHHHKYTQIRPLSLLYHPLKSPPTTKTPFQITPKKPKTLKPNQKPISMSATTPATDRLISSISYFLPFVNGLHYGRFLFAQYPPLSLLFEPILPFLSLYKSIPYASFVSFFGLYLGVVRNPKFSNYVRFNAMQALVLDVLLVLPLLLQRIFTPGKGLGFKIMVMGHNFLFVFIVSCFVYGVVSSVLGKTPYLPLVADAAGRQM</sequence>
<dbReference type="PANTHER" id="PTHR33510">
    <property type="entry name" value="PROTEIN TIC 20-II, CHLOROPLASTIC"/>
    <property type="match status" value="1"/>
</dbReference>